<accession>A0A3M7FID3</accession>
<keyword evidence="4 6" id="KW-1133">Transmembrane helix</keyword>
<protein>
    <submittedName>
        <fullName evidence="7">Uncharacterized protein</fullName>
    </submittedName>
</protein>
<evidence type="ECO:0000256" key="6">
    <source>
        <dbReference type="SAM" id="Phobius"/>
    </source>
</evidence>
<feature type="transmembrane region" description="Helical" evidence="6">
    <location>
        <begin position="424"/>
        <end position="444"/>
    </location>
</feature>
<dbReference type="Pfam" id="PF03062">
    <property type="entry name" value="MBOAT"/>
    <property type="match status" value="1"/>
</dbReference>
<gene>
    <name evidence="7" type="ORF">D0861_04692</name>
</gene>
<dbReference type="PANTHER" id="PTHR13285:SF18">
    <property type="entry name" value="PROTEIN-CYSTEINE N-PALMITOYLTRANSFERASE RASP"/>
    <property type="match status" value="1"/>
</dbReference>
<comment type="subcellular location">
    <subcellularLocation>
        <location evidence="1">Membrane</location>
        <topology evidence="1">Multi-pass membrane protein</topology>
    </subcellularLocation>
</comment>
<reference evidence="7 8" key="1">
    <citation type="journal article" date="2018" name="BMC Genomics">
        <title>Genomic evidence for intraspecific hybridization in a clonal and extremely halotolerant yeast.</title>
        <authorList>
            <person name="Gostincar C."/>
            <person name="Stajich J.E."/>
            <person name="Zupancic J."/>
            <person name="Zalar P."/>
            <person name="Gunde-Cimerman N."/>
        </authorList>
    </citation>
    <scope>NUCLEOTIDE SEQUENCE [LARGE SCALE GENOMIC DNA]</scope>
    <source>
        <strain evidence="7 8">EXF-2788</strain>
    </source>
</reference>
<feature type="transmembrane region" description="Helical" evidence="6">
    <location>
        <begin position="541"/>
        <end position="558"/>
    </location>
</feature>
<dbReference type="InterPro" id="IPR004299">
    <property type="entry name" value="MBOAT_fam"/>
</dbReference>
<sequence length="674" mass="76699">MQQMGRVKLGKGGVAVEVDELSQTDVAHEGCTIGKRDLKRASAAKSRWKRVRTVYNYLWDHTANPCTSTSTVSLLCLIIAFRATHHAIMNLLQLFRVETLDSRFASKSSQPLPGTQASKWKTGEYYAYALAFATIPFFMFKSVYDVSQPSHPSFKQYAHLLEDGWVPGRKVDNSDAQYRSFRDNIPYMGMLLVAHPLLRRVYDKFFSSAPEKAGNGDAQLNRRITYDLLFAAIFSIALHGTSALKVLLILWVNYQIATRLSKSYVGPATWAFNIAILFANELCHGYQFADVFSTILPTQTTLAGQQTGEGWGEWLDSHGGLIPRWEILFNITVLRLIAFNFDYLWSLDRRASSPIEKNLDLANLSERDRANMGAHVSDFTFRNYLAYVLYSPLYLAGPIVNFNDYISQCRYPLATTSRQRVIPYAIRFGICLLTMELVLHYLYAVAISKSSPDWSLYTPFQLSMLGYFNLHVIWLKLLLPWRFFRLWALLDGIDAPENMVRCMSDNYSALAFWRGWHRSFNRWIVRYIYVPLGGSKGNPKWRAAINYGAVFTFVALWHDINLRLLIWGWLVVLFVLPEVLARMAFPANRWKDRPDQYRWLCGIGAVGNVLMMMAANLVGFAVGLDGLKGLVDGIVGSLGGRVFLVAACGTLFVGVQVMFEWRESEKRRGIDMKC</sequence>
<evidence type="ECO:0000256" key="4">
    <source>
        <dbReference type="ARBA" id="ARBA00022989"/>
    </source>
</evidence>
<dbReference type="AlphaFoldDB" id="A0A3M7FID3"/>
<name>A0A3M7FID3_HORWE</name>
<proteinExistence type="inferred from homology"/>
<dbReference type="GO" id="GO:0016020">
    <property type="term" value="C:membrane"/>
    <property type="evidence" value="ECO:0007669"/>
    <property type="project" value="UniProtKB-SubCell"/>
</dbReference>
<evidence type="ECO:0000256" key="2">
    <source>
        <dbReference type="ARBA" id="ARBA00010323"/>
    </source>
</evidence>
<dbReference type="GO" id="GO:0005783">
    <property type="term" value="C:endoplasmic reticulum"/>
    <property type="evidence" value="ECO:0007669"/>
    <property type="project" value="TreeGrafter"/>
</dbReference>
<feature type="transmembrane region" description="Helical" evidence="6">
    <location>
        <begin position="642"/>
        <end position="659"/>
    </location>
</feature>
<comment type="caution">
    <text evidence="7">The sequence shown here is derived from an EMBL/GenBank/DDBJ whole genome shotgun (WGS) entry which is preliminary data.</text>
</comment>
<organism evidence="7 8">
    <name type="scientific">Hortaea werneckii</name>
    <name type="common">Black yeast</name>
    <name type="synonym">Cladosporium werneckii</name>
    <dbReference type="NCBI Taxonomy" id="91943"/>
    <lineage>
        <taxon>Eukaryota</taxon>
        <taxon>Fungi</taxon>
        <taxon>Dikarya</taxon>
        <taxon>Ascomycota</taxon>
        <taxon>Pezizomycotina</taxon>
        <taxon>Dothideomycetes</taxon>
        <taxon>Dothideomycetidae</taxon>
        <taxon>Mycosphaerellales</taxon>
        <taxon>Teratosphaeriaceae</taxon>
        <taxon>Hortaea</taxon>
    </lineage>
</organism>
<comment type="similarity">
    <text evidence="2">Belongs to the membrane-bound acyltransferase family.</text>
</comment>
<evidence type="ECO:0000313" key="7">
    <source>
        <dbReference type="EMBL" id="RMY88645.1"/>
    </source>
</evidence>
<dbReference type="VEuPathDB" id="FungiDB:BTJ68_00082"/>
<dbReference type="InterPro" id="IPR051085">
    <property type="entry name" value="MB_O-acyltransferase"/>
</dbReference>
<evidence type="ECO:0000256" key="1">
    <source>
        <dbReference type="ARBA" id="ARBA00004141"/>
    </source>
</evidence>
<feature type="transmembrane region" description="Helical" evidence="6">
    <location>
        <begin position="597"/>
        <end position="622"/>
    </location>
</feature>
<dbReference type="Proteomes" id="UP000268823">
    <property type="component" value="Unassembled WGS sequence"/>
</dbReference>
<dbReference type="GO" id="GO:0006506">
    <property type="term" value="P:GPI anchor biosynthetic process"/>
    <property type="evidence" value="ECO:0007669"/>
    <property type="project" value="TreeGrafter"/>
</dbReference>
<evidence type="ECO:0000256" key="3">
    <source>
        <dbReference type="ARBA" id="ARBA00022692"/>
    </source>
</evidence>
<feature type="transmembrane region" description="Helical" evidence="6">
    <location>
        <begin position="228"/>
        <end position="252"/>
    </location>
</feature>
<dbReference type="OrthoDB" id="420606at2759"/>
<feature type="transmembrane region" description="Helical" evidence="6">
    <location>
        <begin position="456"/>
        <end position="479"/>
    </location>
</feature>
<feature type="transmembrane region" description="Helical" evidence="6">
    <location>
        <begin position="564"/>
        <end position="585"/>
    </location>
</feature>
<keyword evidence="3 6" id="KW-0812">Transmembrane</keyword>
<dbReference type="EMBL" id="QWIR01000076">
    <property type="protein sequence ID" value="RMY88645.1"/>
    <property type="molecule type" value="Genomic_DNA"/>
</dbReference>
<dbReference type="GO" id="GO:0008374">
    <property type="term" value="F:O-acyltransferase activity"/>
    <property type="evidence" value="ECO:0007669"/>
    <property type="project" value="TreeGrafter"/>
</dbReference>
<dbReference type="PANTHER" id="PTHR13285">
    <property type="entry name" value="ACYLTRANSFERASE"/>
    <property type="match status" value="1"/>
</dbReference>
<keyword evidence="5 6" id="KW-0472">Membrane</keyword>
<evidence type="ECO:0000256" key="5">
    <source>
        <dbReference type="ARBA" id="ARBA00023136"/>
    </source>
</evidence>
<feature type="transmembrane region" description="Helical" evidence="6">
    <location>
        <begin position="125"/>
        <end position="144"/>
    </location>
</feature>
<evidence type="ECO:0000313" key="8">
    <source>
        <dbReference type="Proteomes" id="UP000268823"/>
    </source>
</evidence>